<dbReference type="InterPro" id="IPR008278">
    <property type="entry name" value="4-PPantetheinyl_Trfase_dom"/>
</dbReference>
<evidence type="ECO:0000259" key="4">
    <source>
        <dbReference type="Pfam" id="PF22624"/>
    </source>
</evidence>
<feature type="domain" description="4'-phosphopantetheinyl transferase N-terminal" evidence="4">
    <location>
        <begin position="48"/>
        <end position="96"/>
    </location>
</feature>
<comment type="similarity">
    <text evidence="1">Belongs to the P-Pant transferase superfamily. Gsp/Sfp/HetI/AcpT family.</text>
</comment>
<dbReference type="Proteomes" id="UP000824010">
    <property type="component" value="Chromosome"/>
</dbReference>
<dbReference type="Pfam" id="PF01648">
    <property type="entry name" value="ACPS"/>
    <property type="match status" value="1"/>
</dbReference>
<proteinExistence type="inferred from homology"/>
<keyword evidence="6" id="KW-1185">Reference proteome</keyword>
<dbReference type="EMBL" id="CP077077">
    <property type="protein sequence ID" value="QXH58082.1"/>
    <property type="molecule type" value="Genomic_DNA"/>
</dbReference>
<feature type="domain" description="4'-phosphopantetheinyl transferase" evidence="3">
    <location>
        <begin position="103"/>
        <end position="181"/>
    </location>
</feature>
<dbReference type="InterPro" id="IPR055066">
    <property type="entry name" value="AASDHPPT_N"/>
</dbReference>
<evidence type="ECO:0000313" key="6">
    <source>
        <dbReference type="Proteomes" id="UP000824010"/>
    </source>
</evidence>
<keyword evidence="2 5" id="KW-0808">Transferase</keyword>
<dbReference type="InterPro" id="IPR050559">
    <property type="entry name" value="P-Pant_transferase_sf"/>
</dbReference>
<dbReference type="PANTHER" id="PTHR12215">
    <property type="entry name" value="PHOSPHOPANTETHEINE TRANSFERASE"/>
    <property type="match status" value="1"/>
</dbReference>
<reference evidence="5 6" key="1">
    <citation type="journal article" date="2021" name="Microorganisms">
        <title>The Ever-Expanding Pseudomonas Genus: Description of 43 New Species and Partition of the Pseudomonas putida Group.</title>
        <authorList>
            <person name="Girard L."/>
            <person name="Lood C."/>
            <person name="Hofte M."/>
            <person name="Vandamme P."/>
            <person name="Rokni-Zadeh H."/>
            <person name="van Noort V."/>
            <person name="Lavigne R."/>
            <person name="De Mot R."/>
        </authorList>
    </citation>
    <scope>NUCLEOTIDE SEQUENCE [LARGE SCALE GENOMIC DNA]</scope>
    <source>
        <strain evidence="5 6">COW77</strain>
    </source>
</reference>
<evidence type="ECO:0000259" key="3">
    <source>
        <dbReference type="Pfam" id="PF01648"/>
    </source>
</evidence>
<evidence type="ECO:0000256" key="1">
    <source>
        <dbReference type="ARBA" id="ARBA00010990"/>
    </source>
</evidence>
<evidence type="ECO:0000256" key="2">
    <source>
        <dbReference type="ARBA" id="ARBA00022679"/>
    </source>
</evidence>
<gene>
    <name evidence="5" type="ORF">KSS90_07765</name>
</gene>
<name>A0ABX8NPY7_9PSED</name>
<dbReference type="GO" id="GO:0016740">
    <property type="term" value="F:transferase activity"/>
    <property type="evidence" value="ECO:0007669"/>
    <property type="project" value="UniProtKB-KW"/>
</dbReference>
<accession>A0ABX8NPY7</accession>
<dbReference type="Pfam" id="PF22624">
    <property type="entry name" value="AASDHPPT_N"/>
    <property type="match status" value="1"/>
</dbReference>
<evidence type="ECO:0000313" key="5">
    <source>
        <dbReference type="EMBL" id="QXH58082.1"/>
    </source>
</evidence>
<dbReference type="PANTHER" id="PTHR12215:SF10">
    <property type="entry name" value="L-AMINOADIPATE-SEMIALDEHYDE DEHYDROGENASE-PHOSPHOPANTETHEINYL TRANSFERASE"/>
    <property type="match status" value="1"/>
</dbReference>
<sequence length="257" mass="28645">MSRPVARSPSICRCNPLPELIQGRGVCLLQHFDDGQVEMPVRQRAQRWLRQVLATYLAIPVDQVRIARSATGKPWLPEHTWLRFNLSHSGHSAAIALCRDCEVGVDLEKVSGKVSVKKAIARRFFHPDEQRWLALDDANYLTRFTQLWSMKEAWLKARGTGLTQSLDSFCIIPPAGANGIAQVMESVVGTGQVHYCQVQGEALFCLAYGAIPGARQPPVQWQLGCHQTEKRLFTPVDYKQAEVDMSLANEPAVPVST</sequence>
<organism evidence="5 6">
    <name type="scientific">Pseudomonas maumuensis</name>
    <dbReference type="NCBI Taxonomy" id="2842354"/>
    <lineage>
        <taxon>Bacteria</taxon>
        <taxon>Pseudomonadati</taxon>
        <taxon>Pseudomonadota</taxon>
        <taxon>Gammaproteobacteria</taxon>
        <taxon>Pseudomonadales</taxon>
        <taxon>Pseudomonadaceae</taxon>
        <taxon>Pseudomonas</taxon>
    </lineage>
</organism>
<protein>
    <submittedName>
        <fullName evidence="5">4'-phosphopantetheinyl transferase superfamily protein</fullName>
    </submittedName>
</protein>